<gene>
    <name evidence="1" type="ORF">BOKJ2_LOCUS8390</name>
</gene>
<name>A0A811KUS0_9BILA</name>
<protein>
    <submittedName>
        <fullName evidence="1">Uncharacterized protein</fullName>
    </submittedName>
</protein>
<comment type="caution">
    <text evidence="1">The sequence shown here is derived from an EMBL/GenBank/DDBJ whole genome shotgun (WGS) entry which is preliminary data.</text>
</comment>
<proteinExistence type="predicted"/>
<dbReference type="AlphaFoldDB" id="A0A811KUS0"/>
<dbReference type="Proteomes" id="UP000614601">
    <property type="component" value="Unassembled WGS sequence"/>
</dbReference>
<dbReference type="Proteomes" id="UP000783686">
    <property type="component" value="Unassembled WGS sequence"/>
</dbReference>
<keyword evidence="2" id="KW-1185">Reference proteome</keyword>
<evidence type="ECO:0000313" key="1">
    <source>
        <dbReference type="EMBL" id="CAD5219330.1"/>
    </source>
</evidence>
<organism evidence="1 2">
    <name type="scientific">Bursaphelenchus okinawaensis</name>
    <dbReference type="NCBI Taxonomy" id="465554"/>
    <lineage>
        <taxon>Eukaryota</taxon>
        <taxon>Metazoa</taxon>
        <taxon>Ecdysozoa</taxon>
        <taxon>Nematoda</taxon>
        <taxon>Chromadorea</taxon>
        <taxon>Rhabditida</taxon>
        <taxon>Tylenchina</taxon>
        <taxon>Tylenchomorpha</taxon>
        <taxon>Aphelenchoidea</taxon>
        <taxon>Aphelenchoididae</taxon>
        <taxon>Bursaphelenchus</taxon>
    </lineage>
</organism>
<dbReference type="EMBL" id="CAJFDH010000004">
    <property type="protein sequence ID" value="CAD5219330.1"/>
    <property type="molecule type" value="Genomic_DNA"/>
</dbReference>
<reference evidence="1" key="1">
    <citation type="submission" date="2020-09" db="EMBL/GenBank/DDBJ databases">
        <authorList>
            <person name="Kikuchi T."/>
        </authorList>
    </citation>
    <scope>NUCLEOTIDE SEQUENCE</scope>
    <source>
        <strain evidence="1">SH1</strain>
    </source>
</reference>
<accession>A0A811KUS0</accession>
<sequence length="233" mass="28215">MRKSYVVYDLKKKKIVKIYSALKRQRYDVFVLYYSDGTLVDVCNQKEYKVKAKFFPKCYLICGDVYNYRKYVGYWNLQDELVLIDNATGQQITLFRDIPTSTIYIVRIMDDLDQVMYQGENTRVYDIKTKRCIFEFEYEFYLDYRMQSFDGFHLYESSRFFGYSKKDKEWKEMGKWPYQAHKIHRYVENPFLMPAYTTHRVVNDNVLNFTHFDWSSGHLTSKVSTSRSQKSRI</sequence>
<dbReference type="EMBL" id="CAJFCW020000004">
    <property type="protein sequence ID" value="CAG9112445.1"/>
    <property type="molecule type" value="Genomic_DNA"/>
</dbReference>
<evidence type="ECO:0000313" key="2">
    <source>
        <dbReference type="Proteomes" id="UP000614601"/>
    </source>
</evidence>